<keyword evidence="1" id="KW-1133">Transmembrane helix</keyword>
<reference evidence="2 3" key="1">
    <citation type="submission" date="2019-09" db="EMBL/GenBank/DDBJ databases">
        <title>Hybrid Assembly of the complete Genome of the Deep-Sea Bacterium Moritella marina from long Nanopore and Illumina reads.</title>
        <authorList>
            <person name="Magin S."/>
            <person name="Georgoulis A."/>
            <person name="Papadimitriou K."/>
            <person name="Iliakis G."/>
            <person name="Vorgias C.E."/>
        </authorList>
    </citation>
    <scope>NUCLEOTIDE SEQUENCE [LARGE SCALE GENOMIC DNA]</scope>
    <source>
        <strain evidence="2 3">MP-1</strain>
    </source>
</reference>
<name>A0A5J6WQM4_MORMI</name>
<keyword evidence="1" id="KW-0472">Membrane</keyword>
<keyword evidence="3" id="KW-1185">Reference proteome</keyword>
<accession>A0A5J6WQM4</accession>
<dbReference type="AlphaFoldDB" id="A0A5J6WQM4"/>
<keyword evidence="1" id="KW-0812">Transmembrane</keyword>
<feature type="transmembrane region" description="Helical" evidence="1">
    <location>
        <begin position="6"/>
        <end position="30"/>
    </location>
</feature>
<gene>
    <name evidence="2" type="ORF">FR932_13770</name>
</gene>
<evidence type="ECO:0000313" key="3">
    <source>
        <dbReference type="Proteomes" id="UP000327424"/>
    </source>
</evidence>
<organism evidence="2 3">
    <name type="scientific">Moritella marina ATCC 15381</name>
    <dbReference type="NCBI Taxonomy" id="1202962"/>
    <lineage>
        <taxon>Bacteria</taxon>
        <taxon>Pseudomonadati</taxon>
        <taxon>Pseudomonadota</taxon>
        <taxon>Gammaproteobacteria</taxon>
        <taxon>Alteromonadales</taxon>
        <taxon>Moritellaceae</taxon>
        <taxon>Moritella</taxon>
    </lineage>
</organism>
<dbReference type="KEGG" id="mmaa:FR932_13770"/>
<dbReference type="OrthoDB" id="6401139at2"/>
<proteinExistence type="predicted"/>
<protein>
    <submittedName>
        <fullName evidence="2">Uncharacterized protein</fullName>
    </submittedName>
</protein>
<sequence>MLVTRGFYLVSTTLILVFIIFSFSLSTAYIQAQRIQRNDLDLNYLKAKMTAENELDLFYIGLYESPAQLDFVPACTNLMLDPNQLVIENDKMREYQLTGSFYLCVEQSGYFSVSITLAYNSIEQLILQRRLATTSKPWVLYPITLFGL</sequence>
<evidence type="ECO:0000313" key="2">
    <source>
        <dbReference type="EMBL" id="QFI40297.1"/>
    </source>
</evidence>
<evidence type="ECO:0000256" key="1">
    <source>
        <dbReference type="SAM" id="Phobius"/>
    </source>
</evidence>
<dbReference type="EMBL" id="CP044399">
    <property type="protein sequence ID" value="QFI40297.1"/>
    <property type="molecule type" value="Genomic_DNA"/>
</dbReference>
<dbReference type="Proteomes" id="UP000327424">
    <property type="component" value="Chromosome"/>
</dbReference>